<dbReference type="SUPFAM" id="SSF55781">
    <property type="entry name" value="GAF domain-like"/>
    <property type="match status" value="1"/>
</dbReference>
<name>A0A378TXE3_NEIEL</name>
<reference evidence="1 2" key="1">
    <citation type="submission" date="2018-06" db="EMBL/GenBank/DDBJ databases">
        <authorList>
            <consortium name="Pathogen Informatics"/>
            <person name="Doyle S."/>
        </authorList>
    </citation>
    <scope>NUCLEOTIDE SEQUENCE [LARGE SCALE GENOMIC DNA]</scope>
    <source>
        <strain evidence="1 2">NCTC10660</strain>
    </source>
</reference>
<dbReference type="InterPro" id="IPR029016">
    <property type="entry name" value="GAF-like_dom_sf"/>
</dbReference>
<dbReference type="AlphaFoldDB" id="A0A378TXE3"/>
<dbReference type="Gene3D" id="3.30.450.40">
    <property type="match status" value="1"/>
</dbReference>
<sequence length="216" mass="23273">MSEVLVRDYLQTQGLKLAAGDVAVARLAAETVMNMGQAEIDRSVLWGNGNEACAADYFTCDETTEQILKQIFMALDSTWEQSAAQSAAVYVLLPEQAGLLRLSQQGQPIEALLKLDEEAEAAYLPSRTANRGWLNLVEDTARWLESGEISGEHHARNGSQMSLPVCLENGRVLGVIQVEAAQKNGFDETAQALWVALALALAAPLTALLGAGEEDE</sequence>
<organism evidence="1 2">
    <name type="scientific">Neisseria elongata</name>
    <dbReference type="NCBI Taxonomy" id="495"/>
    <lineage>
        <taxon>Bacteria</taxon>
        <taxon>Pseudomonadati</taxon>
        <taxon>Pseudomonadota</taxon>
        <taxon>Betaproteobacteria</taxon>
        <taxon>Neisseriales</taxon>
        <taxon>Neisseriaceae</taxon>
        <taxon>Neisseria</taxon>
    </lineage>
</organism>
<dbReference type="RefSeq" id="WP_074897872.1">
    <property type="nucleotide sequence ID" value="NZ_CALIXL010000024.1"/>
</dbReference>
<evidence type="ECO:0000313" key="1">
    <source>
        <dbReference type="EMBL" id="STZ66850.1"/>
    </source>
</evidence>
<accession>A0A378TXE3</accession>
<dbReference type="Proteomes" id="UP000254927">
    <property type="component" value="Unassembled WGS sequence"/>
</dbReference>
<gene>
    <name evidence="1" type="ORF">NCTC10660_00313</name>
</gene>
<protein>
    <submittedName>
        <fullName evidence="1">Uncharacterized protein</fullName>
    </submittedName>
</protein>
<dbReference type="GeneID" id="93351326"/>
<proteinExistence type="predicted"/>
<evidence type="ECO:0000313" key="2">
    <source>
        <dbReference type="Proteomes" id="UP000254927"/>
    </source>
</evidence>
<dbReference type="EMBL" id="UGQW01000002">
    <property type="protein sequence ID" value="STZ66850.1"/>
    <property type="molecule type" value="Genomic_DNA"/>
</dbReference>